<keyword evidence="1" id="KW-0472">Membrane</keyword>
<evidence type="ECO:0000256" key="1">
    <source>
        <dbReference type="SAM" id="Phobius"/>
    </source>
</evidence>
<dbReference type="Proteomes" id="UP001152759">
    <property type="component" value="Chromosome 10"/>
</dbReference>
<reference evidence="2" key="1">
    <citation type="submission" date="2021-12" db="EMBL/GenBank/DDBJ databases">
        <authorList>
            <person name="King R."/>
        </authorList>
    </citation>
    <scope>NUCLEOTIDE SEQUENCE</scope>
</reference>
<accession>A0A9P0A2J3</accession>
<protein>
    <submittedName>
        <fullName evidence="2">Uncharacterized protein</fullName>
    </submittedName>
</protein>
<keyword evidence="3" id="KW-1185">Reference proteome</keyword>
<evidence type="ECO:0000313" key="3">
    <source>
        <dbReference type="Proteomes" id="UP001152759"/>
    </source>
</evidence>
<organism evidence="2 3">
    <name type="scientific">Bemisia tabaci</name>
    <name type="common">Sweetpotato whitefly</name>
    <name type="synonym">Aleurodes tabaci</name>
    <dbReference type="NCBI Taxonomy" id="7038"/>
    <lineage>
        <taxon>Eukaryota</taxon>
        <taxon>Metazoa</taxon>
        <taxon>Ecdysozoa</taxon>
        <taxon>Arthropoda</taxon>
        <taxon>Hexapoda</taxon>
        <taxon>Insecta</taxon>
        <taxon>Pterygota</taxon>
        <taxon>Neoptera</taxon>
        <taxon>Paraneoptera</taxon>
        <taxon>Hemiptera</taxon>
        <taxon>Sternorrhyncha</taxon>
        <taxon>Aleyrodoidea</taxon>
        <taxon>Aleyrodidae</taxon>
        <taxon>Aleyrodinae</taxon>
        <taxon>Bemisia</taxon>
    </lineage>
</organism>
<gene>
    <name evidence="2" type="ORF">BEMITA_LOCUS2436</name>
</gene>
<proteinExistence type="predicted"/>
<feature type="transmembrane region" description="Helical" evidence="1">
    <location>
        <begin position="249"/>
        <end position="269"/>
    </location>
</feature>
<dbReference type="EMBL" id="OU963871">
    <property type="protein sequence ID" value="CAH0382947.1"/>
    <property type="molecule type" value="Genomic_DNA"/>
</dbReference>
<sequence length="304" mass="35524">MTIRDLDLEEGSILSDDIIKHVDGLYTNKVWNCENYLIFYLQRAEYQSPNCSPEAQRDGFEGVNAHSKLLFVFKFMWRMFKGQRTLICMNTTCQKYDPFNEKIIQYAGMDDEKFFDFSWHSMNGKKMIAAIHSLAYYAIDTNFNTVVDNSLWFVHAISVATSWRNGSVYYVLAHGDDVVDAQENEILLTGLKYGVDVLAADINIKVFRNFEYYDASTYLDSCQLVFITPRAEFIPQYIAVFNCFSSTTWMYVLLTLIVFTLIHIMFFKVERNEFPPLYREEELPSPQSLSTLLTIVRFFQERDP</sequence>
<keyword evidence="1" id="KW-0812">Transmembrane</keyword>
<keyword evidence="1" id="KW-1133">Transmembrane helix</keyword>
<evidence type="ECO:0000313" key="2">
    <source>
        <dbReference type="EMBL" id="CAH0382947.1"/>
    </source>
</evidence>
<dbReference type="AlphaFoldDB" id="A0A9P0A2J3"/>
<name>A0A9P0A2J3_BEMTA</name>